<evidence type="ECO:0000313" key="3">
    <source>
        <dbReference type="Proteomes" id="UP000244867"/>
    </source>
</evidence>
<proteinExistence type="predicted"/>
<evidence type="ECO:0000256" key="1">
    <source>
        <dbReference type="SAM" id="Phobius"/>
    </source>
</evidence>
<dbReference type="AlphaFoldDB" id="A0A2R7Z066"/>
<dbReference type="EMBL" id="PYXZ01000002">
    <property type="protein sequence ID" value="PUA82010.1"/>
    <property type="molecule type" value="Genomic_DNA"/>
</dbReference>
<feature type="transmembrane region" description="Helical" evidence="1">
    <location>
        <begin position="34"/>
        <end position="49"/>
    </location>
</feature>
<dbReference type="OrthoDB" id="3788916at2"/>
<keyword evidence="1" id="KW-1133">Transmembrane helix</keyword>
<sequence length="144" mass="16088">MRGWLVRVGALALLVVGGQVVLSLLDFDPRLRDWALMATAIVAILWLAYDTTGVGVADWDDPIAPYARPDAADESVHHRVLSSHLSARDPGPALRHLLLDLARGRDPNLRDPELRTLADQPLRRLSPTDIDRYLTRIETPRDDE</sequence>
<keyword evidence="1" id="KW-0472">Membrane</keyword>
<gene>
    <name evidence="2" type="ORF">C7S10_08215</name>
</gene>
<protein>
    <submittedName>
        <fullName evidence="2">Uncharacterized protein</fullName>
    </submittedName>
</protein>
<dbReference type="Proteomes" id="UP000244867">
    <property type="component" value="Unassembled WGS sequence"/>
</dbReference>
<reference evidence="2 3" key="1">
    <citation type="submission" date="2018-03" db="EMBL/GenBank/DDBJ databases">
        <authorList>
            <person name="Keele B.F."/>
        </authorList>
    </citation>
    <scope>NUCLEOTIDE SEQUENCE [LARGE SCALE GENOMIC DNA]</scope>
    <source>
        <strain evidence="2 3">IB-3</strain>
    </source>
</reference>
<evidence type="ECO:0000313" key="2">
    <source>
        <dbReference type="EMBL" id="PUA82010.1"/>
    </source>
</evidence>
<name>A0A2R7Z066_9ACTN</name>
<keyword evidence="3" id="KW-1185">Reference proteome</keyword>
<organism evidence="2 3">
    <name type="scientific">Nocardioides currus</name>
    <dbReference type="NCBI Taxonomy" id="2133958"/>
    <lineage>
        <taxon>Bacteria</taxon>
        <taxon>Bacillati</taxon>
        <taxon>Actinomycetota</taxon>
        <taxon>Actinomycetes</taxon>
        <taxon>Propionibacteriales</taxon>
        <taxon>Nocardioidaceae</taxon>
        <taxon>Nocardioides</taxon>
    </lineage>
</organism>
<accession>A0A2R7Z066</accession>
<keyword evidence="1" id="KW-0812">Transmembrane</keyword>
<comment type="caution">
    <text evidence="2">The sequence shown here is derived from an EMBL/GenBank/DDBJ whole genome shotgun (WGS) entry which is preliminary data.</text>
</comment>
<dbReference type="RefSeq" id="WP_108343894.1">
    <property type="nucleotide sequence ID" value="NZ_PYXZ01000002.1"/>
</dbReference>